<evidence type="ECO:0000256" key="2">
    <source>
        <dbReference type="ARBA" id="ARBA00007165"/>
    </source>
</evidence>
<protein>
    <recommendedName>
        <fullName evidence="6">SURF1-like protein</fullName>
    </recommendedName>
</protein>
<keyword evidence="3 6" id="KW-0812">Transmembrane</keyword>
<evidence type="ECO:0000256" key="1">
    <source>
        <dbReference type="ARBA" id="ARBA00004370"/>
    </source>
</evidence>
<dbReference type="Pfam" id="PF02104">
    <property type="entry name" value="SURF1"/>
    <property type="match status" value="1"/>
</dbReference>
<evidence type="ECO:0000256" key="4">
    <source>
        <dbReference type="ARBA" id="ARBA00022989"/>
    </source>
</evidence>
<dbReference type="PANTHER" id="PTHR23427">
    <property type="entry name" value="SURFEIT LOCUS PROTEIN"/>
    <property type="match status" value="1"/>
</dbReference>
<keyword evidence="6" id="KW-1003">Cell membrane</keyword>
<name>A0ABN1M218_9SPHN</name>
<keyword evidence="4 6" id="KW-1133">Transmembrane helix</keyword>
<evidence type="ECO:0000313" key="8">
    <source>
        <dbReference type="Proteomes" id="UP001500738"/>
    </source>
</evidence>
<comment type="similarity">
    <text evidence="2 6">Belongs to the SURF1 family.</text>
</comment>
<feature type="transmembrane region" description="Helical" evidence="6">
    <location>
        <begin position="191"/>
        <end position="213"/>
    </location>
</feature>
<reference evidence="7 8" key="1">
    <citation type="journal article" date="2019" name="Int. J. Syst. Evol. Microbiol.">
        <title>The Global Catalogue of Microorganisms (GCM) 10K type strain sequencing project: providing services to taxonomists for standard genome sequencing and annotation.</title>
        <authorList>
            <consortium name="The Broad Institute Genomics Platform"/>
            <consortium name="The Broad Institute Genome Sequencing Center for Infectious Disease"/>
            <person name="Wu L."/>
            <person name="Ma J."/>
        </authorList>
    </citation>
    <scope>NUCLEOTIDE SEQUENCE [LARGE SCALE GENOMIC DNA]</scope>
    <source>
        <strain evidence="7 8">JCM 15910</strain>
    </source>
</reference>
<sequence length="219" mass="23510">MTEPAPSVAPRSSGRRWPLIPTIFVLCAVAVMVALGVWQLQRKTEKEALIALYERNRAMSALVTYPELPPVPDAMLFRKSSVVCLEVVRWDQRGGTDRTGKSGIRMVADCRTGAEGPGVLVDVGIADDFTPPKWTGGTVQGTIVPGPEQPTLVDRLTGRAAPARAMLVADAPVAGLRASAVPSGADVPNNHLAYAVQWFIFAAAALTIYALAVRRRLQR</sequence>
<dbReference type="CDD" id="cd06662">
    <property type="entry name" value="SURF1"/>
    <property type="match status" value="1"/>
</dbReference>
<dbReference type="InterPro" id="IPR045214">
    <property type="entry name" value="Surf1/Surf4"/>
</dbReference>
<dbReference type="Proteomes" id="UP001500738">
    <property type="component" value="Unassembled WGS sequence"/>
</dbReference>
<evidence type="ECO:0000313" key="7">
    <source>
        <dbReference type="EMBL" id="GAA0863233.1"/>
    </source>
</evidence>
<comment type="subcellular location">
    <subcellularLocation>
        <location evidence="6">Cell membrane</location>
        <topology evidence="6">Multi-pass membrane protein</topology>
    </subcellularLocation>
    <subcellularLocation>
        <location evidence="1">Membrane</location>
    </subcellularLocation>
</comment>
<organism evidence="7 8">
    <name type="scientific">Sphingopyxis soli</name>
    <dbReference type="NCBI Taxonomy" id="592051"/>
    <lineage>
        <taxon>Bacteria</taxon>
        <taxon>Pseudomonadati</taxon>
        <taxon>Pseudomonadota</taxon>
        <taxon>Alphaproteobacteria</taxon>
        <taxon>Sphingomonadales</taxon>
        <taxon>Sphingomonadaceae</taxon>
        <taxon>Sphingopyxis</taxon>
    </lineage>
</organism>
<gene>
    <name evidence="7" type="ORF">GCM10009115_13080</name>
</gene>
<accession>A0ABN1M218</accession>
<dbReference type="EMBL" id="BAAAFE010000005">
    <property type="protein sequence ID" value="GAA0863233.1"/>
    <property type="molecule type" value="Genomic_DNA"/>
</dbReference>
<keyword evidence="5 6" id="KW-0472">Membrane</keyword>
<comment type="caution">
    <text evidence="7">The sequence shown here is derived from an EMBL/GenBank/DDBJ whole genome shotgun (WGS) entry which is preliminary data.</text>
</comment>
<feature type="transmembrane region" description="Helical" evidence="6">
    <location>
        <begin position="20"/>
        <end position="38"/>
    </location>
</feature>
<evidence type="ECO:0000256" key="5">
    <source>
        <dbReference type="ARBA" id="ARBA00023136"/>
    </source>
</evidence>
<evidence type="ECO:0000256" key="6">
    <source>
        <dbReference type="RuleBase" id="RU363076"/>
    </source>
</evidence>
<dbReference type="InterPro" id="IPR002994">
    <property type="entry name" value="Surf1/Shy1"/>
</dbReference>
<dbReference type="RefSeq" id="WP_215355568.1">
    <property type="nucleotide sequence ID" value="NZ_BAAAFE010000005.1"/>
</dbReference>
<keyword evidence="8" id="KW-1185">Reference proteome</keyword>
<proteinExistence type="inferred from homology"/>
<dbReference type="PANTHER" id="PTHR23427:SF2">
    <property type="entry name" value="SURFEIT LOCUS PROTEIN 1"/>
    <property type="match status" value="1"/>
</dbReference>
<evidence type="ECO:0000256" key="3">
    <source>
        <dbReference type="ARBA" id="ARBA00022692"/>
    </source>
</evidence>